<dbReference type="AlphaFoldDB" id="A0A135I9D0"/>
<gene>
    <name evidence="3" type="ORF">ATN88_19815</name>
</gene>
<dbReference type="InterPro" id="IPR046980">
    <property type="entry name" value="KefG/KefF"/>
</dbReference>
<dbReference type="GO" id="GO:0010181">
    <property type="term" value="F:FMN binding"/>
    <property type="evidence" value="ECO:0007669"/>
    <property type="project" value="TreeGrafter"/>
</dbReference>
<protein>
    <recommendedName>
        <fullName evidence="2">Flavodoxin-like fold domain-containing protein</fullName>
    </recommendedName>
</protein>
<dbReference type="GO" id="GO:0009055">
    <property type="term" value="F:electron transfer activity"/>
    <property type="evidence" value="ECO:0007669"/>
    <property type="project" value="TreeGrafter"/>
</dbReference>
<feature type="domain" description="Flavodoxin-like fold" evidence="2">
    <location>
        <begin position="2"/>
        <end position="157"/>
    </location>
</feature>
<dbReference type="InterPro" id="IPR029039">
    <property type="entry name" value="Flavoprotein-like_sf"/>
</dbReference>
<name>A0A135I9D0_9GAMM</name>
<keyword evidence="1" id="KW-0560">Oxidoreductase</keyword>
<dbReference type="RefSeq" id="WP_067414781.1">
    <property type="nucleotide sequence ID" value="NZ_LNTY01000030.1"/>
</dbReference>
<proteinExistence type="predicted"/>
<dbReference type="STRING" id="294935.ATN88_19815"/>
<evidence type="ECO:0000313" key="4">
    <source>
        <dbReference type="Proteomes" id="UP000070529"/>
    </source>
</evidence>
<evidence type="ECO:0000259" key="2">
    <source>
        <dbReference type="Pfam" id="PF02525"/>
    </source>
</evidence>
<dbReference type="Gene3D" id="3.40.50.360">
    <property type="match status" value="1"/>
</dbReference>
<dbReference type="EMBL" id="LNTY01000030">
    <property type="protein sequence ID" value="KXF82060.1"/>
    <property type="molecule type" value="Genomic_DNA"/>
</dbReference>
<comment type="caution">
    <text evidence="3">The sequence shown here is derived from an EMBL/GenBank/DDBJ whole genome shotgun (WGS) entry which is preliminary data.</text>
</comment>
<sequence>MSKILVISGHPDLKASNTNSLIINELKESMENVEVRRLDTLYPTYAIDIEAEQQALIDADIVVLQFPFYWYSVPALLKKWIDDVLAYNFAYGSQGDKLKGKDMVLSFTIGGPKESYDPQGFNHFPIEELMKPLQQTAYLTQMNYHAPVYTHGMVYIEGVYNTLDAVEGRAKVHAERLIEMLKTLLK</sequence>
<dbReference type="PANTHER" id="PTHR47307">
    <property type="entry name" value="GLUTATHIONE-REGULATED POTASSIUM-EFFLUX SYSTEM ANCILLARY PROTEIN KEFG"/>
    <property type="match status" value="1"/>
</dbReference>
<reference evidence="3 4" key="1">
    <citation type="submission" date="2015-11" db="EMBL/GenBank/DDBJ databases">
        <title>Genomic Taxonomy of the Vibrionaceae.</title>
        <authorList>
            <person name="Gomez-Gil B."/>
            <person name="Enciso-Ibarra J."/>
        </authorList>
    </citation>
    <scope>NUCLEOTIDE SEQUENCE [LARGE SCALE GENOMIC DNA]</scope>
    <source>
        <strain evidence="3 4">CAIM 912</strain>
    </source>
</reference>
<organism evidence="3 4">
    <name type="scientific">Enterovibrio coralii</name>
    <dbReference type="NCBI Taxonomy" id="294935"/>
    <lineage>
        <taxon>Bacteria</taxon>
        <taxon>Pseudomonadati</taxon>
        <taxon>Pseudomonadota</taxon>
        <taxon>Gammaproteobacteria</taxon>
        <taxon>Vibrionales</taxon>
        <taxon>Vibrionaceae</taxon>
        <taxon>Enterovibrio</taxon>
    </lineage>
</organism>
<dbReference type="InterPro" id="IPR003680">
    <property type="entry name" value="Flavodoxin_fold"/>
</dbReference>
<dbReference type="GO" id="GO:0003955">
    <property type="term" value="F:NAD(P)H dehydrogenase (quinone) activity"/>
    <property type="evidence" value="ECO:0007669"/>
    <property type="project" value="TreeGrafter"/>
</dbReference>
<dbReference type="Proteomes" id="UP000070529">
    <property type="component" value="Unassembled WGS sequence"/>
</dbReference>
<dbReference type="OrthoDB" id="9798454at2"/>
<accession>A0A135I9D0</accession>
<evidence type="ECO:0000256" key="1">
    <source>
        <dbReference type="ARBA" id="ARBA00023002"/>
    </source>
</evidence>
<keyword evidence="4" id="KW-1185">Reference proteome</keyword>
<dbReference type="SUPFAM" id="SSF52218">
    <property type="entry name" value="Flavoproteins"/>
    <property type="match status" value="1"/>
</dbReference>
<evidence type="ECO:0000313" key="3">
    <source>
        <dbReference type="EMBL" id="KXF82060.1"/>
    </source>
</evidence>
<dbReference type="PANTHER" id="PTHR47307:SF1">
    <property type="entry name" value="GLUTATHIONE-REGULATED POTASSIUM-EFFLUX SYSTEM ANCILLARY PROTEIN KEFG"/>
    <property type="match status" value="1"/>
</dbReference>
<dbReference type="Pfam" id="PF02525">
    <property type="entry name" value="Flavodoxin_2"/>
    <property type="match status" value="1"/>
</dbReference>